<evidence type="ECO:0000313" key="2">
    <source>
        <dbReference type="EMBL" id="KCV80925.1"/>
    </source>
</evidence>
<organism evidence="2 3">
    <name type="scientific">Actibacterium atlanticum</name>
    <dbReference type="NCBI Taxonomy" id="1461693"/>
    <lineage>
        <taxon>Bacteria</taxon>
        <taxon>Pseudomonadati</taxon>
        <taxon>Pseudomonadota</taxon>
        <taxon>Alphaproteobacteria</taxon>
        <taxon>Rhodobacterales</taxon>
        <taxon>Roseobacteraceae</taxon>
        <taxon>Actibacterium</taxon>
    </lineage>
</organism>
<dbReference type="OrthoDB" id="9788260at2"/>
<dbReference type="Proteomes" id="UP000024836">
    <property type="component" value="Unassembled WGS sequence"/>
</dbReference>
<reference evidence="2 3" key="1">
    <citation type="submission" date="2013-04" db="EMBL/GenBank/DDBJ databases">
        <title>Shimia sp. 22II-S11-Z10 Genome Sequencing.</title>
        <authorList>
            <person name="Lai Q."/>
            <person name="Li G."/>
            <person name="Shao Z."/>
        </authorList>
    </citation>
    <scope>NUCLEOTIDE SEQUENCE [LARGE SCALE GENOMIC DNA]</scope>
    <source>
        <strain evidence="3">22II-S11-Z10</strain>
    </source>
</reference>
<feature type="domain" description="Serine aminopeptidase S33" evidence="1">
    <location>
        <begin position="38"/>
        <end position="289"/>
    </location>
</feature>
<protein>
    <recommendedName>
        <fullName evidence="1">Serine aminopeptidase S33 domain-containing protein</fullName>
    </recommendedName>
</protein>
<dbReference type="InterPro" id="IPR022742">
    <property type="entry name" value="Hydrolase_4"/>
</dbReference>
<dbReference type="AlphaFoldDB" id="A0A058ZI63"/>
<dbReference type="Pfam" id="PF12146">
    <property type="entry name" value="Hydrolase_4"/>
    <property type="match status" value="1"/>
</dbReference>
<sequence>MENAPFSSDIADGPEDARSFWLTARDGVRIRISLWGQAKKGTVLLLPGRTEFVEKYGRVARILAARGYATLAIDWRGQGLADRLLDDPNKGHVTQFTDYQMDLDAVIAALPKLGLDADKLYLIAHSMGGCIGLRAVMEGLKVRAAVFSAPMWGLPVAKPLRLLAHTLSHTGLGRLYVPGNEGATSYAATTPFEGNTLTSDAEALAFMQAQTTAHPELALGAPTLQWATEAFAEMAALEKMPSPDLPAIGFTGADEEIVTNSAVKHRMARWSKGQYKDFPGARHEIMMERADVQNSFFERTFDLFEHAPARSG</sequence>
<dbReference type="RefSeq" id="WP_035253068.1">
    <property type="nucleotide sequence ID" value="NZ_AQQY01000013.1"/>
</dbReference>
<dbReference type="SUPFAM" id="SSF53474">
    <property type="entry name" value="alpha/beta-Hydrolases"/>
    <property type="match status" value="1"/>
</dbReference>
<dbReference type="PATRIC" id="fig|1461693.3.peg.2984"/>
<accession>A0A058ZI63</accession>
<comment type="caution">
    <text evidence="2">The sequence shown here is derived from an EMBL/GenBank/DDBJ whole genome shotgun (WGS) entry which is preliminary data.</text>
</comment>
<dbReference type="EMBL" id="AQQY01000013">
    <property type="protein sequence ID" value="KCV80925.1"/>
    <property type="molecule type" value="Genomic_DNA"/>
</dbReference>
<dbReference type="Gene3D" id="3.40.50.1820">
    <property type="entry name" value="alpha/beta hydrolase"/>
    <property type="match status" value="1"/>
</dbReference>
<evidence type="ECO:0000259" key="1">
    <source>
        <dbReference type="Pfam" id="PF12146"/>
    </source>
</evidence>
<dbReference type="PANTHER" id="PTHR11614">
    <property type="entry name" value="PHOSPHOLIPASE-RELATED"/>
    <property type="match status" value="1"/>
</dbReference>
<evidence type="ECO:0000313" key="3">
    <source>
        <dbReference type="Proteomes" id="UP000024836"/>
    </source>
</evidence>
<keyword evidence="3" id="KW-1185">Reference proteome</keyword>
<dbReference type="InterPro" id="IPR029058">
    <property type="entry name" value="AB_hydrolase_fold"/>
</dbReference>
<dbReference type="STRING" id="1461693.ATO10_14779"/>
<gene>
    <name evidence="2" type="ORF">ATO10_14779</name>
</gene>
<dbReference type="InterPro" id="IPR051044">
    <property type="entry name" value="MAG_DAG_Lipase"/>
</dbReference>
<proteinExistence type="predicted"/>
<dbReference type="eggNOG" id="COG2267">
    <property type="taxonomic scope" value="Bacteria"/>
</dbReference>
<name>A0A058ZI63_9RHOB</name>